<proteinExistence type="predicted"/>
<accession>A0A0S4IUA3</accession>
<feature type="non-terminal residue" evidence="1">
    <location>
        <position position="116"/>
    </location>
</feature>
<evidence type="ECO:0000313" key="2">
    <source>
        <dbReference type="Proteomes" id="UP000051952"/>
    </source>
</evidence>
<protein>
    <submittedName>
        <fullName evidence="1">Uncharacterized protein</fullName>
    </submittedName>
</protein>
<name>A0A0S4IUA3_BODSA</name>
<sequence length="116" mass="12591">MSTTSDDTANLNAILERITSTNNAQVLVIGHSFSNLEGFLKDMQHELEQRCIPHRVLPHGHSYNASNVAPLSGGSQRVVISSFLHSPPRHYKGRRLVLFDNAVSADPSSSSPTPTG</sequence>
<keyword evidence="2" id="KW-1185">Reference proteome</keyword>
<evidence type="ECO:0000313" key="1">
    <source>
        <dbReference type="EMBL" id="CUF96364.1"/>
    </source>
</evidence>
<dbReference type="EMBL" id="CYKH01000465">
    <property type="protein sequence ID" value="CUF96364.1"/>
    <property type="molecule type" value="Genomic_DNA"/>
</dbReference>
<dbReference type="VEuPathDB" id="TriTrypDB:BSAL_67940"/>
<dbReference type="Proteomes" id="UP000051952">
    <property type="component" value="Unassembled WGS sequence"/>
</dbReference>
<reference evidence="2" key="1">
    <citation type="submission" date="2015-09" db="EMBL/GenBank/DDBJ databases">
        <authorList>
            <consortium name="Pathogen Informatics"/>
        </authorList>
    </citation>
    <scope>NUCLEOTIDE SEQUENCE [LARGE SCALE GENOMIC DNA]</scope>
    <source>
        <strain evidence="2">Lake Konstanz</strain>
    </source>
</reference>
<gene>
    <name evidence="1" type="ORF">BSAL_67940</name>
</gene>
<dbReference type="AlphaFoldDB" id="A0A0S4IUA3"/>
<organism evidence="1 2">
    <name type="scientific">Bodo saltans</name>
    <name type="common">Flagellated protozoan</name>
    <dbReference type="NCBI Taxonomy" id="75058"/>
    <lineage>
        <taxon>Eukaryota</taxon>
        <taxon>Discoba</taxon>
        <taxon>Euglenozoa</taxon>
        <taxon>Kinetoplastea</taxon>
        <taxon>Metakinetoplastina</taxon>
        <taxon>Eubodonida</taxon>
        <taxon>Bodonidae</taxon>
        <taxon>Bodo</taxon>
    </lineage>
</organism>